<organism evidence="2 3">
    <name type="scientific">Eumeta variegata</name>
    <name type="common">Bagworm moth</name>
    <name type="synonym">Eumeta japonica</name>
    <dbReference type="NCBI Taxonomy" id="151549"/>
    <lineage>
        <taxon>Eukaryota</taxon>
        <taxon>Metazoa</taxon>
        <taxon>Ecdysozoa</taxon>
        <taxon>Arthropoda</taxon>
        <taxon>Hexapoda</taxon>
        <taxon>Insecta</taxon>
        <taxon>Pterygota</taxon>
        <taxon>Neoptera</taxon>
        <taxon>Endopterygota</taxon>
        <taxon>Lepidoptera</taxon>
        <taxon>Glossata</taxon>
        <taxon>Ditrysia</taxon>
        <taxon>Tineoidea</taxon>
        <taxon>Psychidae</taxon>
        <taxon>Oiketicinae</taxon>
        <taxon>Eumeta</taxon>
    </lineage>
</organism>
<feature type="compositionally biased region" description="Polar residues" evidence="1">
    <location>
        <begin position="99"/>
        <end position="109"/>
    </location>
</feature>
<gene>
    <name evidence="2" type="ORF">EVAR_11183_1</name>
</gene>
<protein>
    <submittedName>
        <fullName evidence="2">Uncharacterized protein</fullName>
    </submittedName>
</protein>
<comment type="caution">
    <text evidence="2">The sequence shown here is derived from an EMBL/GenBank/DDBJ whole genome shotgun (WGS) entry which is preliminary data.</text>
</comment>
<dbReference type="EMBL" id="BGZK01000125">
    <property type="protein sequence ID" value="GBP21152.1"/>
    <property type="molecule type" value="Genomic_DNA"/>
</dbReference>
<keyword evidence="3" id="KW-1185">Reference proteome</keyword>
<evidence type="ECO:0000256" key="1">
    <source>
        <dbReference type="SAM" id="MobiDB-lite"/>
    </source>
</evidence>
<accession>A0A4C1U498</accession>
<evidence type="ECO:0000313" key="2">
    <source>
        <dbReference type="EMBL" id="GBP21152.1"/>
    </source>
</evidence>
<evidence type="ECO:0000313" key="3">
    <source>
        <dbReference type="Proteomes" id="UP000299102"/>
    </source>
</evidence>
<feature type="region of interest" description="Disordered" evidence="1">
    <location>
        <begin position="1"/>
        <end position="121"/>
    </location>
</feature>
<proteinExistence type="predicted"/>
<sequence length="158" mass="16622">MRDILDPTRSRRIQNPVAGRNGDPIPRHALPEPSVTIEEDDGDTTGSSFGSPAGLGKSTDEVNDYPAKDVPATAEKRRRDSHSSPSPTLGPAPKKADQRTSLNTDTPRSPSLEPYAESTDSKTYAALTLEAGVGGDIISPSNPSPKRLYAAVAASSPT</sequence>
<dbReference type="AlphaFoldDB" id="A0A4C1U498"/>
<dbReference type="Proteomes" id="UP000299102">
    <property type="component" value="Unassembled WGS sequence"/>
</dbReference>
<name>A0A4C1U498_EUMVA</name>
<reference evidence="2 3" key="1">
    <citation type="journal article" date="2019" name="Commun. Biol.">
        <title>The bagworm genome reveals a unique fibroin gene that provides high tensile strength.</title>
        <authorList>
            <person name="Kono N."/>
            <person name="Nakamura H."/>
            <person name="Ohtoshi R."/>
            <person name="Tomita M."/>
            <person name="Numata K."/>
            <person name="Arakawa K."/>
        </authorList>
    </citation>
    <scope>NUCLEOTIDE SEQUENCE [LARGE SCALE GENOMIC DNA]</scope>
</reference>